<feature type="region of interest" description="Disordered" evidence="1">
    <location>
        <begin position="17"/>
        <end position="51"/>
    </location>
</feature>
<feature type="chain" id="PRO_5035155651" description="Phosphate starvation-inducible protein PsiF" evidence="2">
    <location>
        <begin position="23"/>
        <end position="125"/>
    </location>
</feature>
<proteinExistence type="predicted"/>
<organism evidence="3 4">
    <name type="scientific">Candidatus Desulfobacillus denitrificans</name>
    <dbReference type="NCBI Taxonomy" id="2608985"/>
    <lineage>
        <taxon>Bacteria</taxon>
        <taxon>Pseudomonadati</taxon>
        <taxon>Pseudomonadota</taxon>
        <taxon>Betaproteobacteria</taxon>
        <taxon>Candidatus Desulfobacillus</taxon>
    </lineage>
</organism>
<evidence type="ECO:0008006" key="5">
    <source>
        <dbReference type="Google" id="ProtNLM"/>
    </source>
</evidence>
<evidence type="ECO:0000256" key="1">
    <source>
        <dbReference type="SAM" id="MobiDB-lite"/>
    </source>
</evidence>
<dbReference type="InterPro" id="IPR011690">
    <property type="entry name" value="P_starv_induced_PsiF"/>
</dbReference>
<protein>
    <recommendedName>
        <fullName evidence="5">Phosphate starvation-inducible protein PsiF</fullName>
    </recommendedName>
</protein>
<evidence type="ECO:0000256" key="2">
    <source>
        <dbReference type="SAM" id="SignalP"/>
    </source>
</evidence>
<dbReference type="KEGG" id="ddz:DSYM_30100"/>
<name>A0A809S7J0_9PROT</name>
<evidence type="ECO:0000313" key="3">
    <source>
        <dbReference type="EMBL" id="BBO22311.1"/>
    </source>
</evidence>
<dbReference type="Proteomes" id="UP000662914">
    <property type="component" value="Chromosome"/>
</dbReference>
<dbReference type="Pfam" id="PF07769">
    <property type="entry name" value="PsiF_repeat"/>
    <property type="match status" value="2"/>
</dbReference>
<dbReference type="EMBL" id="AP021857">
    <property type="protein sequence ID" value="BBO22311.1"/>
    <property type="molecule type" value="Genomic_DNA"/>
</dbReference>
<gene>
    <name evidence="3" type="ORF">DSYM_30100</name>
</gene>
<evidence type="ECO:0000313" key="4">
    <source>
        <dbReference type="Proteomes" id="UP000662914"/>
    </source>
</evidence>
<feature type="region of interest" description="Disordered" evidence="1">
    <location>
        <begin position="100"/>
        <end position="125"/>
    </location>
</feature>
<reference evidence="3" key="1">
    <citation type="journal article" name="DNA Res.">
        <title>The physiological potential of anammox bacteria as revealed by their core genome structure.</title>
        <authorList>
            <person name="Okubo T."/>
            <person name="Toyoda A."/>
            <person name="Fukuhara K."/>
            <person name="Uchiyama I."/>
            <person name="Harigaya Y."/>
            <person name="Kuroiwa M."/>
            <person name="Suzuki T."/>
            <person name="Murakami Y."/>
            <person name="Suwa Y."/>
            <person name="Takami H."/>
        </authorList>
    </citation>
    <scope>NUCLEOTIDE SEQUENCE</scope>
    <source>
        <strain evidence="3">317325-3</strain>
    </source>
</reference>
<sequence>MAAAASLLAANLALAQAPAAPAAEKKAPSEKQIRQQDRMKACNAQAGDRKGDARKAFMSECLKDKQGAQQERMKACNKEAGDKKLKGDARKAFMSECLKADKPAEAKPAEAVPAEPKPAAAPAKK</sequence>
<accession>A0A809S7J0</accession>
<feature type="compositionally biased region" description="Basic and acidic residues" evidence="1">
    <location>
        <begin position="23"/>
        <end position="40"/>
    </location>
</feature>
<feature type="compositionally biased region" description="Low complexity" evidence="1">
    <location>
        <begin position="109"/>
        <end position="125"/>
    </location>
</feature>
<feature type="signal peptide" evidence="2">
    <location>
        <begin position="1"/>
        <end position="22"/>
    </location>
</feature>
<dbReference type="AlphaFoldDB" id="A0A809S7J0"/>
<keyword evidence="2" id="KW-0732">Signal</keyword>